<reference evidence="3" key="1">
    <citation type="journal article" date="2019" name="Nat. Commun.">
        <title>The genome of broomcorn millet.</title>
        <authorList>
            <person name="Zou C."/>
            <person name="Miki D."/>
            <person name="Li D."/>
            <person name="Tang Q."/>
            <person name="Xiao L."/>
            <person name="Rajput S."/>
            <person name="Deng P."/>
            <person name="Jia W."/>
            <person name="Huang R."/>
            <person name="Zhang M."/>
            <person name="Sun Y."/>
            <person name="Hu J."/>
            <person name="Fu X."/>
            <person name="Schnable P.S."/>
            <person name="Li F."/>
            <person name="Zhang H."/>
            <person name="Feng B."/>
            <person name="Zhu X."/>
            <person name="Liu R."/>
            <person name="Schnable J.C."/>
            <person name="Zhu J.-K."/>
            <person name="Zhang H."/>
        </authorList>
    </citation>
    <scope>NUCLEOTIDE SEQUENCE [LARGE SCALE GENOMIC DNA]</scope>
</reference>
<feature type="region of interest" description="Disordered" evidence="1">
    <location>
        <begin position="29"/>
        <end position="48"/>
    </location>
</feature>
<organism evidence="2 3">
    <name type="scientific">Panicum miliaceum</name>
    <name type="common">Proso millet</name>
    <name type="synonym">Broomcorn millet</name>
    <dbReference type="NCBI Taxonomy" id="4540"/>
    <lineage>
        <taxon>Eukaryota</taxon>
        <taxon>Viridiplantae</taxon>
        <taxon>Streptophyta</taxon>
        <taxon>Embryophyta</taxon>
        <taxon>Tracheophyta</taxon>
        <taxon>Spermatophyta</taxon>
        <taxon>Magnoliopsida</taxon>
        <taxon>Liliopsida</taxon>
        <taxon>Poales</taxon>
        <taxon>Poaceae</taxon>
        <taxon>PACMAD clade</taxon>
        <taxon>Panicoideae</taxon>
        <taxon>Panicodae</taxon>
        <taxon>Paniceae</taxon>
        <taxon>Panicinae</taxon>
        <taxon>Panicum</taxon>
        <taxon>Panicum sect. Panicum</taxon>
    </lineage>
</organism>
<evidence type="ECO:0000256" key="1">
    <source>
        <dbReference type="SAM" id="MobiDB-lite"/>
    </source>
</evidence>
<dbReference type="EMBL" id="PQIB02000003">
    <property type="protein sequence ID" value="RLN28152.1"/>
    <property type="molecule type" value="Genomic_DNA"/>
</dbReference>
<accession>A0A3L6SUM8</accession>
<protein>
    <submittedName>
        <fullName evidence="2">Retrotransposon protein, putative, unclassified</fullName>
    </submittedName>
</protein>
<evidence type="ECO:0000313" key="3">
    <source>
        <dbReference type="Proteomes" id="UP000275267"/>
    </source>
</evidence>
<dbReference type="AlphaFoldDB" id="A0A3L6SUM8"/>
<evidence type="ECO:0000313" key="2">
    <source>
        <dbReference type="EMBL" id="RLN28152.1"/>
    </source>
</evidence>
<dbReference type="Proteomes" id="UP000275267">
    <property type="component" value="Unassembled WGS sequence"/>
</dbReference>
<proteinExistence type="predicted"/>
<sequence>MGRLLPSIPPWSREEMLEASHKRYLSRPARDFSKFSTKPPIQPDKGVLGTAPVEAKKDSKSRWNDRVANLRTVRRAKGECMRCGEKYSPGHRCPTSVPLQVIEEMFDVLQLEDDSAVAEDVDSDTSAEDAVLSLSFHATAGYCGKENHQTPWFSGQTRDPYAGGLRTWGQFY</sequence>
<gene>
    <name evidence="2" type="ORF">C2845_PM05G00630</name>
</gene>
<comment type="caution">
    <text evidence="2">The sequence shown here is derived from an EMBL/GenBank/DDBJ whole genome shotgun (WGS) entry which is preliminary data.</text>
</comment>
<name>A0A3L6SUM8_PANMI</name>
<keyword evidence="3" id="KW-1185">Reference proteome</keyword>